<protein>
    <submittedName>
        <fullName evidence="1">Uncharacterized protein</fullName>
    </submittedName>
</protein>
<dbReference type="Proteomes" id="UP000607653">
    <property type="component" value="Unassembled WGS sequence"/>
</dbReference>
<sequence length="63" mass="6990">MSAVQSESGMHITCAYVTCLLHPDPYPCTRILCLRNVNASLALSLISYACHLCERKISCNLFN</sequence>
<reference evidence="1 2" key="1">
    <citation type="journal article" date="2020" name="Mol. Biol. Evol.">
        <title>Distinct Expression and Methylation Patterns for Genes with Different Fates following a Single Whole-Genome Duplication in Flowering Plants.</title>
        <authorList>
            <person name="Shi T."/>
            <person name="Rahmani R.S."/>
            <person name="Gugger P.F."/>
            <person name="Wang M."/>
            <person name="Li H."/>
            <person name="Zhang Y."/>
            <person name="Li Z."/>
            <person name="Wang Q."/>
            <person name="Van de Peer Y."/>
            <person name="Marchal K."/>
            <person name="Chen J."/>
        </authorList>
    </citation>
    <scope>NUCLEOTIDE SEQUENCE [LARGE SCALE GENOMIC DNA]</scope>
    <source>
        <tissue evidence="1">Leaf</tissue>
    </source>
</reference>
<gene>
    <name evidence="1" type="ORF">HUJ06_020156</name>
</gene>
<name>A0A822XG78_NELNU</name>
<dbReference type="AlphaFoldDB" id="A0A822XG78"/>
<evidence type="ECO:0000313" key="2">
    <source>
        <dbReference type="Proteomes" id="UP000607653"/>
    </source>
</evidence>
<proteinExistence type="predicted"/>
<evidence type="ECO:0000313" key="1">
    <source>
        <dbReference type="EMBL" id="DAD18693.1"/>
    </source>
</evidence>
<dbReference type="EMBL" id="DUZY01000001">
    <property type="protein sequence ID" value="DAD18693.1"/>
    <property type="molecule type" value="Genomic_DNA"/>
</dbReference>
<keyword evidence="2" id="KW-1185">Reference proteome</keyword>
<comment type="caution">
    <text evidence="1">The sequence shown here is derived from an EMBL/GenBank/DDBJ whole genome shotgun (WGS) entry which is preliminary data.</text>
</comment>
<accession>A0A822XG78</accession>
<organism evidence="1 2">
    <name type="scientific">Nelumbo nucifera</name>
    <name type="common">Sacred lotus</name>
    <dbReference type="NCBI Taxonomy" id="4432"/>
    <lineage>
        <taxon>Eukaryota</taxon>
        <taxon>Viridiplantae</taxon>
        <taxon>Streptophyta</taxon>
        <taxon>Embryophyta</taxon>
        <taxon>Tracheophyta</taxon>
        <taxon>Spermatophyta</taxon>
        <taxon>Magnoliopsida</taxon>
        <taxon>Proteales</taxon>
        <taxon>Nelumbonaceae</taxon>
        <taxon>Nelumbo</taxon>
    </lineage>
</organism>